<dbReference type="InterPro" id="IPR041373">
    <property type="entry name" value="RT_RNaseH"/>
</dbReference>
<evidence type="ECO:0000256" key="6">
    <source>
        <dbReference type="ARBA" id="ARBA00022801"/>
    </source>
</evidence>
<dbReference type="InterPro" id="IPR043128">
    <property type="entry name" value="Rev_trsase/Diguanyl_cyclase"/>
</dbReference>
<feature type="region of interest" description="Disordered" evidence="8">
    <location>
        <begin position="1"/>
        <end position="91"/>
    </location>
</feature>
<keyword evidence="4" id="KW-0540">Nuclease</keyword>
<dbReference type="EMBL" id="BKCJ010096168">
    <property type="protein sequence ID" value="GEX22446.1"/>
    <property type="molecule type" value="Genomic_DNA"/>
</dbReference>
<sequence>MVNVIPHDHVDDLPVVEPNQHDDVPAIPEPILVDEDEDPKEEEFEKEEEPQEEEHDMKVDIKEDDNEPELTYPYEEVDPLNPPPPASESNPEDVIEVANTVESEDETVPASVHEVGESSTAFFLLENSDGLFPGLMRRDIKSFFGPVTSLQDECVVVRHESVDAAIAAEQARHANPRNYAKGSGPIRGQDSARAVRECTFARFIKCNPTIFRGTEGAVKLRRWFEKTKSVYGISKCAEGKLMKFVAATLQGPSLTWGNSKIATMGLETMNRMPWTEMNQLMTAEFSPIEEIQRTEHELWNLRGLSENIKGEVTSFRLTNHNEAVHKAHKLMEQKSQARDERILEGKNQYWENFQSRNSSGKSNHKDNSRQSSQNNQKQRNARAMTIAPTKGKVKQEENEEVRGQAYAIKDVKPQALNEVTVKIDASYEVEIANGRVVSTNTVCKGCTLNLVNHLFEIDLMSIELGTFDIIINIEWLVKSDAVIDCGEKVVCIPYKNKTLTVESDKDIPVIHYFPEVFPDDLLGLPPPRQVKFRIDLVPGAAHVARTLYRLAPTKIRECRYNYKSCWRKDLFVRVHHHGEHRCSGVYSKIDMRSGYHQLRIKEVNNLITAFKTRYGHFEFHVMPFGLTNTHVMFMDLMNRVGKPYLDKFVILVIDDILVYSKDEEEHGKHLKIKERLYAKFSKCDFWLDSATPTTPTEVRQFIRLVGYYRRFIEGFSLISKPLTKLTQKDKKYERGKKEEEALQTLKQKLCSAPILVLPKVTKDFVVYCDASLKGYGSVLMQREKVIAYASRQWKVHEENYTTHYLELGAIVFALRLWRHYLYGTKCVVFTDHKSLQYILNQKELNLRQRRWIELLSDYDCKIRYHPGKANVMGDALS</sequence>
<gene>
    <name evidence="11" type="ORF">Tci_294421</name>
</gene>
<dbReference type="CDD" id="cd09274">
    <property type="entry name" value="RNase_HI_RT_Ty3"/>
    <property type="match status" value="1"/>
</dbReference>
<dbReference type="InterPro" id="IPR000477">
    <property type="entry name" value="RT_dom"/>
</dbReference>
<dbReference type="Pfam" id="PF17917">
    <property type="entry name" value="RT_RNaseH"/>
    <property type="match status" value="1"/>
</dbReference>
<dbReference type="GO" id="GO:0003964">
    <property type="term" value="F:RNA-directed DNA polymerase activity"/>
    <property type="evidence" value="ECO:0007669"/>
    <property type="project" value="UniProtKB-KW"/>
</dbReference>
<dbReference type="Gene3D" id="3.30.70.270">
    <property type="match status" value="2"/>
</dbReference>
<dbReference type="Pfam" id="PF00078">
    <property type="entry name" value="RVT_1"/>
    <property type="match status" value="1"/>
</dbReference>
<keyword evidence="5" id="KW-0255">Endonuclease</keyword>
<evidence type="ECO:0000256" key="1">
    <source>
        <dbReference type="ARBA" id="ARBA00012493"/>
    </source>
</evidence>
<dbReference type="EC" id="2.7.7.49" evidence="1"/>
<protein>
    <recommendedName>
        <fullName evidence="1">RNA-directed DNA polymerase</fullName>
        <ecNumber evidence="1">2.7.7.49</ecNumber>
    </recommendedName>
</protein>
<feature type="compositionally biased region" description="Basic and acidic residues" evidence="8">
    <location>
        <begin position="1"/>
        <end position="12"/>
    </location>
</feature>
<feature type="region of interest" description="Disordered" evidence="8">
    <location>
        <begin position="353"/>
        <end position="398"/>
    </location>
</feature>
<evidence type="ECO:0000259" key="9">
    <source>
        <dbReference type="Pfam" id="PF00078"/>
    </source>
</evidence>
<feature type="compositionally biased region" description="Acidic residues" evidence="8">
    <location>
        <begin position="32"/>
        <end position="54"/>
    </location>
</feature>
<proteinExistence type="predicted"/>
<dbReference type="PANTHER" id="PTHR37984:SF5">
    <property type="entry name" value="PROTEIN NYNRIN-LIKE"/>
    <property type="match status" value="1"/>
</dbReference>
<evidence type="ECO:0000256" key="3">
    <source>
        <dbReference type="ARBA" id="ARBA00022695"/>
    </source>
</evidence>
<comment type="caution">
    <text evidence="11">The sequence shown here is derived from an EMBL/GenBank/DDBJ whole genome shotgun (WGS) entry which is preliminary data.</text>
</comment>
<evidence type="ECO:0000313" key="11">
    <source>
        <dbReference type="EMBL" id="GEX22446.1"/>
    </source>
</evidence>
<feature type="compositionally biased region" description="Low complexity" evidence="8">
    <location>
        <begin position="369"/>
        <end position="383"/>
    </location>
</feature>
<feature type="domain" description="Reverse transcriptase RNase H-like" evidence="10">
    <location>
        <begin position="760"/>
        <end position="858"/>
    </location>
</feature>
<dbReference type="InterPro" id="IPR050951">
    <property type="entry name" value="Retrovirus_Pol_polyprotein"/>
</dbReference>
<keyword evidence="6" id="KW-0378">Hydrolase</keyword>
<dbReference type="Gene3D" id="2.40.70.10">
    <property type="entry name" value="Acid Proteases"/>
    <property type="match status" value="1"/>
</dbReference>
<dbReference type="InterPro" id="IPR043502">
    <property type="entry name" value="DNA/RNA_pol_sf"/>
</dbReference>
<dbReference type="GO" id="GO:0016787">
    <property type="term" value="F:hydrolase activity"/>
    <property type="evidence" value="ECO:0007669"/>
    <property type="project" value="UniProtKB-KW"/>
</dbReference>
<accession>A0A699H375</accession>
<dbReference type="AlphaFoldDB" id="A0A699H375"/>
<name>A0A699H375_TANCI</name>
<evidence type="ECO:0000256" key="5">
    <source>
        <dbReference type="ARBA" id="ARBA00022759"/>
    </source>
</evidence>
<reference evidence="11" key="1">
    <citation type="journal article" date="2019" name="Sci. Rep.">
        <title>Draft genome of Tanacetum cinerariifolium, the natural source of mosquito coil.</title>
        <authorList>
            <person name="Yamashiro T."/>
            <person name="Shiraishi A."/>
            <person name="Satake H."/>
            <person name="Nakayama K."/>
        </authorList>
    </citation>
    <scope>NUCLEOTIDE SEQUENCE</scope>
</reference>
<evidence type="ECO:0000259" key="10">
    <source>
        <dbReference type="Pfam" id="PF17917"/>
    </source>
</evidence>
<evidence type="ECO:0000256" key="7">
    <source>
        <dbReference type="ARBA" id="ARBA00022918"/>
    </source>
</evidence>
<dbReference type="Pfam" id="PF08284">
    <property type="entry name" value="RVP_2"/>
    <property type="match status" value="1"/>
</dbReference>
<dbReference type="GO" id="GO:0004519">
    <property type="term" value="F:endonuclease activity"/>
    <property type="evidence" value="ECO:0007669"/>
    <property type="project" value="UniProtKB-KW"/>
</dbReference>
<evidence type="ECO:0000256" key="4">
    <source>
        <dbReference type="ARBA" id="ARBA00022722"/>
    </source>
</evidence>
<evidence type="ECO:0000256" key="2">
    <source>
        <dbReference type="ARBA" id="ARBA00022679"/>
    </source>
</evidence>
<keyword evidence="7 11" id="KW-0695">RNA-directed DNA polymerase</keyword>
<organism evidence="11">
    <name type="scientific">Tanacetum cinerariifolium</name>
    <name type="common">Dalmatian daisy</name>
    <name type="synonym">Chrysanthemum cinerariifolium</name>
    <dbReference type="NCBI Taxonomy" id="118510"/>
    <lineage>
        <taxon>Eukaryota</taxon>
        <taxon>Viridiplantae</taxon>
        <taxon>Streptophyta</taxon>
        <taxon>Embryophyta</taxon>
        <taxon>Tracheophyta</taxon>
        <taxon>Spermatophyta</taxon>
        <taxon>Magnoliopsida</taxon>
        <taxon>eudicotyledons</taxon>
        <taxon>Gunneridae</taxon>
        <taxon>Pentapetalae</taxon>
        <taxon>asterids</taxon>
        <taxon>campanulids</taxon>
        <taxon>Asterales</taxon>
        <taxon>Asteraceae</taxon>
        <taxon>Asteroideae</taxon>
        <taxon>Anthemideae</taxon>
        <taxon>Anthemidinae</taxon>
        <taxon>Tanacetum</taxon>
    </lineage>
</organism>
<keyword evidence="2" id="KW-0808">Transferase</keyword>
<dbReference type="Gene3D" id="3.10.20.370">
    <property type="match status" value="1"/>
</dbReference>
<keyword evidence="3" id="KW-0548">Nucleotidyltransferase</keyword>
<dbReference type="PANTHER" id="PTHR37984">
    <property type="entry name" value="PROTEIN CBG26694"/>
    <property type="match status" value="1"/>
</dbReference>
<dbReference type="InterPro" id="IPR021109">
    <property type="entry name" value="Peptidase_aspartic_dom_sf"/>
</dbReference>
<dbReference type="CDD" id="cd01647">
    <property type="entry name" value="RT_LTR"/>
    <property type="match status" value="1"/>
</dbReference>
<dbReference type="FunFam" id="3.30.70.270:FF:000020">
    <property type="entry name" value="Transposon Tf2-6 polyprotein-like Protein"/>
    <property type="match status" value="1"/>
</dbReference>
<dbReference type="Gene3D" id="3.10.10.10">
    <property type="entry name" value="HIV Type 1 Reverse Transcriptase, subunit A, domain 1"/>
    <property type="match status" value="1"/>
</dbReference>
<dbReference type="SUPFAM" id="SSF56672">
    <property type="entry name" value="DNA/RNA polymerases"/>
    <property type="match status" value="1"/>
</dbReference>
<evidence type="ECO:0000256" key="8">
    <source>
        <dbReference type="SAM" id="MobiDB-lite"/>
    </source>
</evidence>
<feature type="domain" description="Reverse transcriptase" evidence="9">
    <location>
        <begin position="567"/>
        <end position="676"/>
    </location>
</feature>